<gene>
    <name evidence="1" type="ORF">AYI68_g7082</name>
</gene>
<comment type="caution">
    <text evidence="1">The sequence shown here is derived from an EMBL/GenBank/DDBJ whole genome shotgun (WGS) entry which is preliminary data.</text>
</comment>
<dbReference type="EMBL" id="LSSL01005389">
    <property type="protein sequence ID" value="OLY78861.1"/>
    <property type="molecule type" value="Genomic_DNA"/>
</dbReference>
<name>A0A1R0GPP4_9FUNG</name>
<evidence type="ECO:0000313" key="2">
    <source>
        <dbReference type="Proteomes" id="UP000187455"/>
    </source>
</evidence>
<keyword evidence="2" id="KW-1185">Reference proteome</keyword>
<dbReference type="Proteomes" id="UP000187455">
    <property type="component" value="Unassembled WGS sequence"/>
</dbReference>
<reference evidence="1 2" key="1">
    <citation type="journal article" date="2016" name="Mol. Biol. Evol.">
        <title>Genome-Wide Survey of Gut Fungi (Harpellales) Reveals the First Horizontally Transferred Ubiquitin Gene from a Mosquito Host.</title>
        <authorList>
            <person name="Wang Y."/>
            <person name="White M.M."/>
            <person name="Kvist S."/>
            <person name="Moncalvo J.M."/>
        </authorList>
    </citation>
    <scope>NUCLEOTIDE SEQUENCE [LARGE SCALE GENOMIC DNA]</scope>
    <source>
        <strain evidence="1 2">ALG-7-W6</strain>
    </source>
</reference>
<sequence length="98" mass="11305">MVSIPLSDFQLHPISLSLFKNKDISSSYRMYKMRFQNSASVAELYWLKSFDRVQEQKDRRNRFVLAAKTTVTAPLLKYGSINGVIETSLNWSVLTDDP</sequence>
<proteinExistence type="predicted"/>
<organism evidence="1 2">
    <name type="scientific">Smittium mucronatum</name>
    <dbReference type="NCBI Taxonomy" id="133383"/>
    <lineage>
        <taxon>Eukaryota</taxon>
        <taxon>Fungi</taxon>
        <taxon>Fungi incertae sedis</taxon>
        <taxon>Zoopagomycota</taxon>
        <taxon>Kickxellomycotina</taxon>
        <taxon>Harpellomycetes</taxon>
        <taxon>Harpellales</taxon>
        <taxon>Legeriomycetaceae</taxon>
        <taxon>Smittium</taxon>
    </lineage>
</organism>
<protein>
    <submittedName>
        <fullName evidence="1">Uncharacterized protein</fullName>
    </submittedName>
</protein>
<dbReference type="AlphaFoldDB" id="A0A1R0GPP4"/>
<accession>A0A1R0GPP4</accession>
<evidence type="ECO:0000313" key="1">
    <source>
        <dbReference type="EMBL" id="OLY78861.1"/>
    </source>
</evidence>